<name>A0A5C6AV96_9BACT</name>
<dbReference type="SUPFAM" id="SSF53448">
    <property type="entry name" value="Nucleotide-diphospho-sugar transferases"/>
    <property type="match status" value="1"/>
</dbReference>
<organism evidence="14 15">
    <name type="scientific">Stieleria varia</name>
    <dbReference type="NCBI Taxonomy" id="2528005"/>
    <lineage>
        <taxon>Bacteria</taxon>
        <taxon>Pseudomonadati</taxon>
        <taxon>Planctomycetota</taxon>
        <taxon>Planctomycetia</taxon>
        <taxon>Pirellulales</taxon>
        <taxon>Pirellulaceae</taxon>
        <taxon>Stieleria</taxon>
    </lineage>
</organism>
<feature type="transmembrane region" description="Helical" evidence="12">
    <location>
        <begin position="53"/>
        <end position="75"/>
    </location>
</feature>
<evidence type="ECO:0000256" key="1">
    <source>
        <dbReference type="ARBA" id="ARBA00004429"/>
    </source>
</evidence>
<dbReference type="OrthoDB" id="9806824at2"/>
<dbReference type="InterPro" id="IPR029044">
    <property type="entry name" value="Nucleotide-diphossugar_trans"/>
</dbReference>
<dbReference type="Gene3D" id="3.90.550.10">
    <property type="entry name" value="Spore Coat Polysaccharide Biosynthesis Protein SpsA, Chain A"/>
    <property type="match status" value="1"/>
</dbReference>
<keyword evidence="5" id="KW-1003">Cell membrane</keyword>
<evidence type="ECO:0000256" key="10">
    <source>
        <dbReference type="ARBA" id="ARBA00022989"/>
    </source>
</evidence>
<comment type="pathway">
    <text evidence="2">Glycan metabolism; osmoregulated periplasmic glucan (OPG) biosynthesis.</text>
</comment>
<dbReference type="PANTHER" id="PTHR43867">
    <property type="entry name" value="CELLULOSE SYNTHASE CATALYTIC SUBUNIT A [UDP-FORMING]"/>
    <property type="match status" value="1"/>
</dbReference>
<feature type="domain" description="Glycosyltransferase 2-like" evidence="13">
    <location>
        <begin position="202"/>
        <end position="418"/>
    </location>
</feature>
<feature type="transmembrane region" description="Helical" evidence="12">
    <location>
        <begin position="531"/>
        <end position="553"/>
    </location>
</feature>
<dbReference type="InterPro" id="IPR050321">
    <property type="entry name" value="Glycosyltr_2/OpgH_subfam"/>
</dbReference>
<dbReference type="Pfam" id="PF13632">
    <property type="entry name" value="Glyco_trans_2_3"/>
    <property type="match status" value="1"/>
</dbReference>
<feature type="transmembrane region" description="Helical" evidence="12">
    <location>
        <begin position="377"/>
        <end position="402"/>
    </location>
</feature>
<keyword evidence="15" id="KW-1185">Reference proteome</keyword>
<evidence type="ECO:0000256" key="11">
    <source>
        <dbReference type="ARBA" id="ARBA00023136"/>
    </source>
</evidence>
<evidence type="ECO:0000256" key="7">
    <source>
        <dbReference type="ARBA" id="ARBA00022676"/>
    </source>
</evidence>
<evidence type="ECO:0000256" key="3">
    <source>
        <dbReference type="ARBA" id="ARBA00009337"/>
    </source>
</evidence>
<evidence type="ECO:0000256" key="6">
    <source>
        <dbReference type="ARBA" id="ARBA00022519"/>
    </source>
</evidence>
<dbReference type="AlphaFoldDB" id="A0A5C6AV96"/>
<dbReference type="PANTHER" id="PTHR43867:SF5">
    <property type="entry name" value="GLUCANS BIOSYNTHESIS GLUCOSYLTRANSFERASE H"/>
    <property type="match status" value="1"/>
</dbReference>
<comment type="caution">
    <text evidence="14">The sequence shown here is derived from an EMBL/GenBank/DDBJ whole genome shotgun (WGS) entry which is preliminary data.</text>
</comment>
<dbReference type="RefSeq" id="WP_146521189.1">
    <property type="nucleotide sequence ID" value="NZ_CP151726.1"/>
</dbReference>
<dbReference type="NCBIfam" id="NF003962">
    <property type="entry name" value="PRK05454.2-5"/>
    <property type="match status" value="1"/>
</dbReference>
<keyword evidence="9 12" id="KW-0812">Transmembrane</keyword>
<dbReference type="InterPro" id="IPR001173">
    <property type="entry name" value="Glyco_trans_2-like"/>
</dbReference>
<dbReference type="GO" id="GO:0016758">
    <property type="term" value="F:hexosyltransferase activity"/>
    <property type="evidence" value="ECO:0007669"/>
    <property type="project" value="TreeGrafter"/>
</dbReference>
<evidence type="ECO:0000313" key="15">
    <source>
        <dbReference type="Proteomes" id="UP000320176"/>
    </source>
</evidence>
<evidence type="ECO:0000256" key="2">
    <source>
        <dbReference type="ARBA" id="ARBA00005001"/>
    </source>
</evidence>
<dbReference type="NCBIfam" id="NF003958">
    <property type="entry name" value="PRK05454.2-1"/>
    <property type="match status" value="1"/>
</dbReference>
<feature type="transmembrane region" description="Helical" evidence="12">
    <location>
        <begin position="414"/>
        <end position="439"/>
    </location>
</feature>
<keyword evidence="6" id="KW-0997">Cell inner membrane</keyword>
<evidence type="ECO:0000313" key="14">
    <source>
        <dbReference type="EMBL" id="TWU02966.1"/>
    </source>
</evidence>
<feature type="transmembrane region" description="Helical" evidence="12">
    <location>
        <begin position="451"/>
        <end position="475"/>
    </location>
</feature>
<reference evidence="14 15" key="1">
    <citation type="submission" date="2019-02" db="EMBL/GenBank/DDBJ databases">
        <title>Deep-cultivation of Planctomycetes and their phenomic and genomic characterization uncovers novel biology.</title>
        <authorList>
            <person name="Wiegand S."/>
            <person name="Jogler M."/>
            <person name="Boedeker C."/>
            <person name="Pinto D."/>
            <person name="Vollmers J."/>
            <person name="Rivas-Marin E."/>
            <person name="Kohn T."/>
            <person name="Peeters S.H."/>
            <person name="Heuer A."/>
            <person name="Rast P."/>
            <person name="Oberbeckmann S."/>
            <person name="Bunk B."/>
            <person name="Jeske O."/>
            <person name="Meyerdierks A."/>
            <person name="Storesund J.E."/>
            <person name="Kallscheuer N."/>
            <person name="Luecker S."/>
            <person name="Lage O.M."/>
            <person name="Pohl T."/>
            <person name="Merkel B.J."/>
            <person name="Hornburger P."/>
            <person name="Mueller R.-W."/>
            <person name="Bruemmer F."/>
            <person name="Labrenz M."/>
            <person name="Spormann A.M."/>
            <person name="Op Den Camp H."/>
            <person name="Overmann J."/>
            <person name="Amann R."/>
            <person name="Jetten M.S.M."/>
            <person name="Mascher T."/>
            <person name="Medema M.H."/>
            <person name="Devos D.P."/>
            <person name="Kaster A.-K."/>
            <person name="Ovreas L."/>
            <person name="Rohde M."/>
            <person name="Galperin M.Y."/>
            <person name="Jogler C."/>
        </authorList>
    </citation>
    <scope>NUCLEOTIDE SEQUENCE [LARGE SCALE GENOMIC DNA]</scope>
    <source>
        <strain evidence="14 15">Pla52n</strain>
    </source>
</reference>
<evidence type="ECO:0000256" key="12">
    <source>
        <dbReference type="SAM" id="Phobius"/>
    </source>
</evidence>
<comment type="subcellular location">
    <subcellularLocation>
        <location evidence="1">Cell inner membrane</location>
        <topology evidence="1">Multi-pass membrane protein</topology>
    </subcellularLocation>
</comment>
<dbReference type="Proteomes" id="UP000320176">
    <property type="component" value="Unassembled WGS sequence"/>
</dbReference>
<evidence type="ECO:0000256" key="8">
    <source>
        <dbReference type="ARBA" id="ARBA00022679"/>
    </source>
</evidence>
<keyword evidence="11 12" id="KW-0472">Membrane</keyword>
<evidence type="ECO:0000256" key="4">
    <source>
        <dbReference type="ARBA" id="ARBA00020585"/>
    </source>
</evidence>
<sequence>MSATVVSDLRTKVIRRVVALATLLLTAAATGSFVAIALGNGDWNLFEVLSAPLFAILFAWIAFSFCLATVGFLSLARQNWRAWRQTNDSEYLGDHPDQTVQRTAVLMPVYNESPTRVFAGIKAMIQELRARGIGDAFAFYVLSDTTDHETWIAEEMAWADLVETLDAGDCLFYRHRPHNKSRKAGNIADFVERWGAHHEFMIVLDADSLVSASTMNAMVQRMRADTKLGILQVPPVPIGRNSLFARMQQFAASVYGPIFVQGFAVWAGNEGNYWGHNAIIRVEAFRRHCDLPVLPGSAPLGGEILSHDFVEAALMLRAGWKVQVATDLAGSFEECPTTIADYAQRDQRWCQGNLQHSKLLVAEDFRPLSRMHFSCGLMSYLASPLWILFTLMCIAAMALDAWTHKQTVPSDAALGALIIFSVSMALLLLPKLWSVLLIFFSREHVNQHGGYFRLAASALFETVMSVLLSPIMAIYHTRFVLAVLRGTNVKWNSQQRDERGVSWREAVMQMSALTLGGILASLVIYSTAPELFLWFSPLIAGVILSIPIVVAMGSQRIGLWLHRHGLLLVPSETNPPPVCVYHKLALQEKPSDHRVCETANWFTETILNPRVFALHTAILRSTSSDNAMPQHESKAIEATAAAKGIAAIPVSARKAILSDSATLTRLHREAQLALIDRRQDNTQRDRVTLD</sequence>
<dbReference type="CDD" id="cd04191">
    <property type="entry name" value="Glucan_BSP_MdoH"/>
    <property type="match status" value="1"/>
</dbReference>
<protein>
    <recommendedName>
        <fullName evidence="4">Glucans biosynthesis glucosyltransferase H</fullName>
    </recommendedName>
</protein>
<keyword evidence="8 14" id="KW-0808">Transferase</keyword>
<comment type="similarity">
    <text evidence="3">Belongs to the glycosyltransferase 2 family. OpgH subfamily.</text>
</comment>
<dbReference type="GO" id="GO:0005886">
    <property type="term" value="C:plasma membrane"/>
    <property type="evidence" value="ECO:0007669"/>
    <property type="project" value="UniProtKB-SubCell"/>
</dbReference>
<evidence type="ECO:0000256" key="5">
    <source>
        <dbReference type="ARBA" id="ARBA00022475"/>
    </source>
</evidence>
<evidence type="ECO:0000256" key="9">
    <source>
        <dbReference type="ARBA" id="ARBA00022692"/>
    </source>
</evidence>
<keyword evidence="7 14" id="KW-0328">Glycosyltransferase</keyword>
<keyword evidence="10 12" id="KW-1133">Transmembrane helix</keyword>
<evidence type="ECO:0000259" key="13">
    <source>
        <dbReference type="Pfam" id="PF13632"/>
    </source>
</evidence>
<gene>
    <name evidence="14" type="primary">opgH</name>
    <name evidence="14" type="ORF">Pla52n_40550</name>
</gene>
<feature type="transmembrane region" description="Helical" evidence="12">
    <location>
        <begin position="506"/>
        <end position="525"/>
    </location>
</feature>
<accession>A0A5C6AV96</accession>
<proteinExistence type="inferred from homology"/>
<dbReference type="EMBL" id="SJPN01000004">
    <property type="protein sequence ID" value="TWU02966.1"/>
    <property type="molecule type" value="Genomic_DNA"/>
</dbReference>